<dbReference type="NCBIfam" id="TIGR01549">
    <property type="entry name" value="HAD-SF-IA-v1"/>
    <property type="match status" value="1"/>
</dbReference>
<dbReference type="Proteomes" id="UP000277864">
    <property type="component" value="Unassembled WGS sequence"/>
</dbReference>
<dbReference type="InterPro" id="IPR023198">
    <property type="entry name" value="PGP-like_dom2"/>
</dbReference>
<dbReference type="InterPro" id="IPR036412">
    <property type="entry name" value="HAD-like_sf"/>
</dbReference>
<keyword evidence="1" id="KW-0175">Coiled coil</keyword>
<dbReference type="GO" id="GO:0005829">
    <property type="term" value="C:cytosol"/>
    <property type="evidence" value="ECO:0007669"/>
    <property type="project" value="TreeGrafter"/>
</dbReference>
<dbReference type="EMBL" id="PXZH01000001">
    <property type="protein sequence ID" value="RST89962.1"/>
    <property type="molecule type" value="Genomic_DNA"/>
</dbReference>
<dbReference type="InterPro" id="IPR023214">
    <property type="entry name" value="HAD_sf"/>
</dbReference>
<evidence type="ECO:0000313" key="2">
    <source>
        <dbReference type="EMBL" id="RST89962.1"/>
    </source>
</evidence>
<dbReference type="GO" id="GO:0008967">
    <property type="term" value="F:phosphoglycolate phosphatase activity"/>
    <property type="evidence" value="ECO:0007669"/>
    <property type="project" value="TreeGrafter"/>
</dbReference>
<dbReference type="InterPro" id="IPR050155">
    <property type="entry name" value="HAD-like_hydrolase_sf"/>
</dbReference>
<reference evidence="2 3" key="1">
    <citation type="submission" date="2018-03" db="EMBL/GenBank/DDBJ databases">
        <authorList>
            <person name="Gulvik C.A."/>
        </authorList>
    </citation>
    <scope>NUCLEOTIDE SEQUENCE [LARGE SCALE GENOMIC DNA]</scope>
    <source>
        <strain evidence="2 3">JCM 31581</strain>
    </source>
</reference>
<dbReference type="PANTHER" id="PTHR43434">
    <property type="entry name" value="PHOSPHOGLYCOLATE PHOSPHATASE"/>
    <property type="match status" value="1"/>
</dbReference>
<gene>
    <name evidence="2" type="ORF">C7P63_02470</name>
</gene>
<protein>
    <recommendedName>
        <fullName evidence="4">HAD family hydrolase</fullName>
    </recommendedName>
</protein>
<evidence type="ECO:0000313" key="3">
    <source>
        <dbReference type="Proteomes" id="UP000277864"/>
    </source>
</evidence>
<dbReference type="GO" id="GO:0006281">
    <property type="term" value="P:DNA repair"/>
    <property type="evidence" value="ECO:0007669"/>
    <property type="project" value="TreeGrafter"/>
</dbReference>
<dbReference type="SFLD" id="SFLDG01135">
    <property type="entry name" value="C1.5.6:_HAD__Beta-PGM__Phospha"/>
    <property type="match status" value="1"/>
</dbReference>
<organism evidence="2 3">
    <name type="scientific">Vagococcus humatus</name>
    <dbReference type="NCBI Taxonomy" id="1889241"/>
    <lineage>
        <taxon>Bacteria</taxon>
        <taxon>Bacillati</taxon>
        <taxon>Bacillota</taxon>
        <taxon>Bacilli</taxon>
        <taxon>Lactobacillales</taxon>
        <taxon>Enterococcaceae</taxon>
        <taxon>Vagococcus</taxon>
    </lineage>
</organism>
<evidence type="ECO:0000256" key="1">
    <source>
        <dbReference type="SAM" id="Coils"/>
    </source>
</evidence>
<dbReference type="RefSeq" id="WP_125942576.1">
    <property type="nucleotide sequence ID" value="NZ_PXZH01000001.1"/>
</dbReference>
<name>A0A3R9YXV6_9ENTE</name>
<evidence type="ECO:0008006" key="4">
    <source>
        <dbReference type="Google" id="ProtNLM"/>
    </source>
</evidence>
<feature type="coiled-coil region" evidence="1">
    <location>
        <begin position="14"/>
        <end position="41"/>
    </location>
</feature>
<sequence>MIQGILFDVDGTLIDTEQVMLETLQQALKQERKLDKTLEELRFIFGIPGLVGLKKMGVPDPEQFIPEWKKIIQTRHQDMQFFKGMSEVLHTLSTQTTPIGIVTSKTRHNFDTDFTPFGIDHYFKTVITADDTNKHKPHPEPLELAMTRLELSPTKTIYVGDTLYDYQCAKDAGAKFALATWGAHEGLALPDVDVYLNEPKDLLTLL</sequence>
<proteinExistence type="predicted"/>
<accession>A0A3R9YXV6</accession>
<comment type="caution">
    <text evidence="2">The sequence shown here is derived from an EMBL/GenBank/DDBJ whole genome shotgun (WGS) entry which is preliminary data.</text>
</comment>
<dbReference type="AlphaFoldDB" id="A0A3R9YXV6"/>
<dbReference type="SFLD" id="SFLDS00003">
    <property type="entry name" value="Haloacid_Dehalogenase"/>
    <property type="match status" value="1"/>
</dbReference>
<dbReference type="Pfam" id="PF13419">
    <property type="entry name" value="HAD_2"/>
    <property type="match status" value="1"/>
</dbReference>
<dbReference type="OrthoDB" id="9792518at2"/>
<dbReference type="PRINTS" id="PR00413">
    <property type="entry name" value="HADHALOGNASE"/>
</dbReference>
<dbReference type="InterPro" id="IPR041492">
    <property type="entry name" value="HAD_2"/>
</dbReference>
<keyword evidence="3" id="KW-1185">Reference proteome</keyword>
<dbReference type="PANTHER" id="PTHR43434:SF26">
    <property type="entry name" value="PYROPHOSPHATASE PPAX"/>
    <property type="match status" value="1"/>
</dbReference>
<dbReference type="InterPro" id="IPR006439">
    <property type="entry name" value="HAD-SF_hydro_IA"/>
</dbReference>
<dbReference type="SUPFAM" id="SSF56784">
    <property type="entry name" value="HAD-like"/>
    <property type="match status" value="1"/>
</dbReference>
<dbReference type="Gene3D" id="3.40.50.1000">
    <property type="entry name" value="HAD superfamily/HAD-like"/>
    <property type="match status" value="1"/>
</dbReference>
<dbReference type="Gene3D" id="1.10.150.240">
    <property type="entry name" value="Putative phosphatase, domain 2"/>
    <property type="match status" value="1"/>
</dbReference>
<dbReference type="SFLD" id="SFLDG01129">
    <property type="entry name" value="C1.5:_HAD__Beta-PGM__Phosphata"/>
    <property type="match status" value="1"/>
</dbReference>